<comment type="caution">
    <text evidence="3">The sequence shown here is derived from an EMBL/GenBank/DDBJ whole genome shotgun (WGS) entry which is preliminary data.</text>
</comment>
<dbReference type="EMBL" id="BLLK01000028">
    <property type="protein sequence ID" value="GFH48545.1"/>
    <property type="molecule type" value="Genomic_DNA"/>
</dbReference>
<dbReference type="InterPro" id="IPR057491">
    <property type="entry name" value="DiatomPyrShell"/>
</dbReference>
<proteinExistence type="predicted"/>
<dbReference type="AlphaFoldDB" id="A0AAD3H319"/>
<sequence length="320" mass="35225">MKLSLFALTGLFAQSAAFTTSIPAARSSALFSTPEMPVPPPEPTPEAAPEPVSSVPVPVTSQPSATLPNGDLDPTQVVLFPEEHDTCIPRIEGGGTLRSTKIPQWATRVQYKIESFGRPLKGEVQLWLGPERKTHTLTFANENGVHFPIESTLKFKPNPTFKITTADDPNCPLKISLSVPTPERAQELENITEQLFYQANSEQKKTIQGGNVNGKHGQWVTWNIPENVDAVQLIGWSVNTGKKSFRVKVEMIKGPNNVMQKYTLQCGGGSQPYHTVLQTPGAGWTVRMTNLKFMEDGKTEFAVLPFDARPANESNLMDWN</sequence>
<feature type="region of interest" description="Disordered" evidence="1">
    <location>
        <begin position="33"/>
        <end position="71"/>
    </location>
</feature>
<evidence type="ECO:0000256" key="1">
    <source>
        <dbReference type="SAM" id="MobiDB-lite"/>
    </source>
</evidence>
<gene>
    <name evidence="3" type="ORF">CTEN210_05021</name>
</gene>
<keyword evidence="2" id="KW-0732">Signal</keyword>
<feature type="compositionally biased region" description="Low complexity" evidence="1">
    <location>
        <begin position="49"/>
        <end position="66"/>
    </location>
</feature>
<feature type="chain" id="PRO_5042267229" evidence="2">
    <location>
        <begin position="18"/>
        <end position="320"/>
    </location>
</feature>
<dbReference type="Pfam" id="PF25192">
    <property type="entry name" value="DiatomPyrShell"/>
    <property type="match status" value="1"/>
</dbReference>
<feature type="compositionally biased region" description="Pro residues" evidence="1">
    <location>
        <begin position="36"/>
        <end position="48"/>
    </location>
</feature>
<evidence type="ECO:0000313" key="3">
    <source>
        <dbReference type="EMBL" id="GFH48545.1"/>
    </source>
</evidence>
<dbReference type="Proteomes" id="UP001054902">
    <property type="component" value="Unassembled WGS sequence"/>
</dbReference>
<protein>
    <submittedName>
        <fullName evidence="3">Uncharacterized protein</fullName>
    </submittedName>
</protein>
<feature type="signal peptide" evidence="2">
    <location>
        <begin position="1"/>
        <end position="17"/>
    </location>
</feature>
<reference evidence="3 4" key="1">
    <citation type="journal article" date="2021" name="Sci. Rep.">
        <title>The genome of the diatom Chaetoceros tenuissimus carries an ancient integrated fragment of an extant virus.</title>
        <authorList>
            <person name="Hongo Y."/>
            <person name="Kimura K."/>
            <person name="Takaki Y."/>
            <person name="Yoshida Y."/>
            <person name="Baba S."/>
            <person name="Kobayashi G."/>
            <person name="Nagasaki K."/>
            <person name="Hano T."/>
            <person name="Tomaru Y."/>
        </authorList>
    </citation>
    <scope>NUCLEOTIDE SEQUENCE [LARGE SCALE GENOMIC DNA]</scope>
    <source>
        <strain evidence="3 4">NIES-3715</strain>
    </source>
</reference>
<accession>A0AAD3H319</accession>
<keyword evidence="4" id="KW-1185">Reference proteome</keyword>
<evidence type="ECO:0000256" key="2">
    <source>
        <dbReference type="SAM" id="SignalP"/>
    </source>
</evidence>
<name>A0AAD3H319_9STRA</name>
<evidence type="ECO:0000313" key="4">
    <source>
        <dbReference type="Proteomes" id="UP001054902"/>
    </source>
</evidence>
<organism evidence="3 4">
    <name type="scientific">Chaetoceros tenuissimus</name>
    <dbReference type="NCBI Taxonomy" id="426638"/>
    <lineage>
        <taxon>Eukaryota</taxon>
        <taxon>Sar</taxon>
        <taxon>Stramenopiles</taxon>
        <taxon>Ochrophyta</taxon>
        <taxon>Bacillariophyta</taxon>
        <taxon>Coscinodiscophyceae</taxon>
        <taxon>Chaetocerotophycidae</taxon>
        <taxon>Chaetocerotales</taxon>
        <taxon>Chaetocerotaceae</taxon>
        <taxon>Chaetoceros</taxon>
    </lineage>
</organism>